<evidence type="ECO:0000313" key="8">
    <source>
        <dbReference type="Proteomes" id="UP000268059"/>
    </source>
</evidence>
<feature type="transmembrane region" description="Helical" evidence="6">
    <location>
        <begin position="307"/>
        <end position="327"/>
    </location>
</feature>
<accession>A0A3G9JU02</accession>
<evidence type="ECO:0000313" key="7">
    <source>
        <dbReference type="EMBL" id="BBH26394.1"/>
    </source>
</evidence>
<dbReference type="GO" id="GO:0042910">
    <property type="term" value="F:xenobiotic transmembrane transporter activity"/>
    <property type="evidence" value="ECO:0007669"/>
    <property type="project" value="InterPro"/>
</dbReference>
<proteinExistence type="predicted"/>
<keyword evidence="5 6" id="KW-0472">Membrane</keyword>
<dbReference type="GO" id="GO:0005886">
    <property type="term" value="C:plasma membrane"/>
    <property type="evidence" value="ECO:0007669"/>
    <property type="project" value="UniProtKB-SubCell"/>
</dbReference>
<feature type="transmembrane region" description="Helical" evidence="6">
    <location>
        <begin position="347"/>
        <end position="366"/>
    </location>
</feature>
<keyword evidence="8" id="KW-1185">Reference proteome</keyword>
<reference evidence="7 8" key="1">
    <citation type="submission" date="2018-11" db="EMBL/GenBank/DDBJ databases">
        <title>Novel Erysipelotrichaceae bacterium isolated from small intestine of a swine.</title>
        <authorList>
            <person name="Kim J.S."/>
            <person name="Choe H."/>
            <person name="Lee Y.R."/>
            <person name="Kim K.M."/>
            <person name="Park D.S."/>
        </authorList>
    </citation>
    <scope>NUCLEOTIDE SEQUENCE [LARGE SCALE GENOMIC DNA]</scope>
    <source>
        <strain evidence="7 8">SG0102</strain>
    </source>
</reference>
<keyword evidence="2" id="KW-1003">Cell membrane</keyword>
<dbReference type="GO" id="GO:0015297">
    <property type="term" value="F:antiporter activity"/>
    <property type="evidence" value="ECO:0007669"/>
    <property type="project" value="InterPro"/>
</dbReference>
<dbReference type="AlphaFoldDB" id="A0A3G9JU02"/>
<dbReference type="KEGG" id="ebm:SG0102_13280"/>
<evidence type="ECO:0000256" key="4">
    <source>
        <dbReference type="ARBA" id="ARBA00022989"/>
    </source>
</evidence>
<protein>
    <submittedName>
        <fullName evidence="7">MATE family efflux transporter</fullName>
    </submittedName>
</protein>
<feature type="transmembrane region" description="Helical" evidence="6">
    <location>
        <begin position="254"/>
        <end position="276"/>
    </location>
</feature>
<dbReference type="InterPro" id="IPR002528">
    <property type="entry name" value="MATE_fam"/>
</dbReference>
<gene>
    <name evidence="7" type="ORF">SG0102_13280</name>
</gene>
<keyword evidence="3 6" id="KW-0812">Transmembrane</keyword>
<evidence type="ECO:0000256" key="6">
    <source>
        <dbReference type="SAM" id="Phobius"/>
    </source>
</evidence>
<feature type="transmembrane region" description="Helical" evidence="6">
    <location>
        <begin position="402"/>
        <end position="419"/>
    </location>
</feature>
<dbReference type="InterPro" id="IPR051327">
    <property type="entry name" value="MATE_MepA_subfamily"/>
</dbReference>
<feature type="transmembrane region" description="Helical" evidence="6">
    <location>
        <begin position="80"/>
        <end position="102"/>
    </location>
</feature>
<evidence type="ECO:0000256" key="3">
    <source>
        <dbReference type="ARBA" id="ARBA00022692"/>
    </source>
</evidence>
<feature type="transmembrane region" description="Helical" evidence="6">
    <location>
        <begin position="122"/>
        <end position="140"/>
    </location>
</feature>
<dbReference type="InParanoid" id="A0A3G9JU02"/>
<dbReference type="PANTHER" id="PTHR43823">
    <property type="entry name" value="SPORULATION PROTEIN YKVU"/>
    <property type="match status" value="1"/>
</dbReference>
<feature type="transmembrane region" description="Helical" evidence="6">
    <location>
        <begin position="45"/>
        <end position="68"/>
    </location>
</feature>
<dbReference type="PANTHER" id="PTHR43823:SF3">
    <property type="entry name" value="MULTIDRUG EXPORT PROTEIN MEPA"/>
    <property type="match status" value="1"/>
</dbReference>
<evidence type="ECO:0000256" key="1">
    <source>
        <dbReference type="ARBA" id="ARBA00004651"/>
    </source>
</evidence>
<feature type="transmembrane region" description="Helical" evidence="6">
    <location>
        <begin position="152"/>
        <end position="175"/>
    </location>
</feature>
<feature type="transmembrane region" description="Helical" evidence="6">
    <location>
        <begin position="12"/>
        <end position="33"/>
    </location>
</feature>
<organism evidence="7 8">
    <name type="scientific">Intestinibaculum porci</name>
    <dbReference type="NCBI Taxonomy" id="2487118"/>
    <lineage>
        <taxon>Bacteria</taxon>
        <taxon>Bacillati</taxon>
        <taxon>Bacillota</taxon>
        <taxon>Erysipelotrichia</taxon>
        <taxon>Erysipelotrichales</taxon>
        <taxon>Erysipelotrichaceae</taxon>
        <taxon>Intestinibaculum</taxon>
    </lineage>
</organism>
<dbReference type="EMBL" id="AP019309">
    <property type="protein sequence ID" value="BBH26394.1"/>
    <property type="molecule type" value="Genomic_DNA"/>
</dbReference>
<sequence length="429" mass="47490">MKEYLRYISSNIMAMIGISLYVLADTYFIALGVGSQGLTALNLALPFFNVMSATGFMCGVGGSTRYALFRESETRKANTIYSTTVLFGIILGIIMIVIGQLFHDQLAYLVGARGRILTMTSTYIQTVTMFAPAFILNYTTENFIKNDQAPGLAMSASLIGNFANIVLDYILIFPMHMGMRGAALATGMAPLISLTLYGTYMVKKKGTLKIVKGYLYQEIKHIFLLGFPAFFNELANGLIILVFNALLLHYSGSLAVAAYGIVTNVSIIIICIYNGLAHGSQPLWSRYFARQDAHQYRAITRYAYRSLAVMAIFLYLVIYAFTGVIVAAFNSQQVASLTTLSITGMHLYFIGIFFMGFNILTIMYLITQQKSSPAHIISLGKGLFLVLPVAFVMAFLFKVPGIFLAMPITEGIMSLYSLYQIRKKTKIRT</sequence>
<feature type="transmembrane region" description="Helical" evidence="6">
    <location>
        <begin position="181"/>
        <end position="202"/>
    </location>
</feature>
<dbReference type="RefSeq" id="WP_162300190.1">
    <property type="nucleotide sequence ID" value="NZ_AP019309.1"/>
</dbReference>
<comment type="subcellular location">
    <subcellularLocation>
        <location evidence="1">Cell membrane</location>
        <topology evidence="1">Multi-pass membrane protein</topology>
    </subcellularLocation>
</comment>
<feature type="transmembrane region" description="Helical" evidence="6">
    <location>
        <begin position="378"/>
        <end position="396"/>
    </location>
</feature>
<dbReference type="Proteomes" id="UP000268059">
    <property type="component" value="Chromosome"/>
</dbReference>
<name>A0A3G9JU02_9FIRM</name>
<feature type="transmembrane region" description="Helical" evidence="6">
    <location>
        <begin position="222"/>
        <end position="248"/>
    </location>
</feature>
<evidence type="ECO:0000256" key="2">
    <source>
        <dbReference type="ARBA" id="ARBA00022475"/>
    </source>
</evidence>
<evidence type="ECO:0000256" key="5">
    <source>
        <dbReference type="ARBA" id="ARBA00023136"/>
    </source>
</evidence>
<keyword evidence="4 6" id="KW-1133">Transmembrane helix</keyword>
<dbReference type="Pfam" id="PF01554">
    <property type="entry name" value="MatE"/>
    <property type="match status" value="2"/>
</dbReference>